<reference evidence="2 3" key="1">
    <citation type="submission" date="2019-03" db="EMBL/GenBank/DDBJ databases">
        <title>Genomic Encyclopedia of Type Strains, Phase III (KMG-III): the genomes of soil and plant-associated and newly described type strains.</title>
        <authorList>
            <person name="Whitman W."/>
        </authorList>
    </citation>
    <scope>NUCLEOTIDE SEQUENCE [LARGE SCALE GENOMIC DNA]</scope>
    <source>
        <strain evidence="2 3">VKMAc-2574</strain>
    </source>
</reference>
<evidence type="ECO:0000313" key="3">
    <source>
        <dbReference type="Proteomes" id="UP000295060"/>
    </source>
</evidence>
<dbReference type="InterPro" id="IPR019953">
    <property type="entry name" value="OHR"/>
</dbReference>
<evidence type="ECO:0000313" key="2">
    <source>
        <dbReference type="EMBL" id="TDW93646.1"/>
    </source>
</evidence>
<dbReference type="Gene3D" id="3.30.300.20">
    <property type="match status" value="1"/>
</dbReference>
<keyword evidence="3" id="KW-1185">Reference proteome</keyword>
<organism evidence="2 3">
    <name type="scientific">Kribbella pratensis</name>
    <dbReference type="NCBI Taxonomy" id="2512112"/>
    <lineage>
        <taxon>Bacteria</taxon>
        <taxon>Bacillati</taxon>
        <taxon>Actinomycetota</taxon>
        <taxon>Actinomycetes</taxon>
        <taxon>Propionibacteriales</taxon>
        <taxon>Kribbellaceae</taxon>
        <taxon>Kribbella</taxon>
    </lineage>
</organism>
<sequence length="146" mass="14837">MTIAVEKVLYTARATANGGRDGKVATDDGKLDVVVVPPAEMGGSGNGTNPEQLFAAGYAACFHSALKVVARKARLDQDVMDGSTVTAEVGIGPINGGSGYGLEVALVVSLPGLDGPVAEDLVAKAHQVCPYSNATRGNIKVDLKVA</sequence>
<protein>
    <submittedName>
        <fullName evidence="2">Ohr subfamily peroxiredoxin</fullName>
    </submittedName>
</protein>
<dbReference type="RefSeq" id="WP_134126761.1">
    <property type="nucleotide sequence ID" value="NZ_SODU01000001.1"/>
</dbReference>
<dbReference type="NCBIfam" id="TIGR03561">
    <property type="entry name" value="organ_hyd_perox"/>
    <property type="match status" value="1"/>
</dbReference>
<dbReference type="PANTHER" id="PTHR33797">
    <property type="entry name" value="ORGANIC HYDROPEROXIDE RESISTANCE PROTEIN-LIKE"/>
    <property type="match status" value="1"/>
</dbReference>
<dbReference type="EMBL" id="SODU01000001">
    <property type="protein sequence ID" value="TDW93646.1"/>
    <property type="molecule type" value="Genomic_DNA"/>
</dbReference>
<dbReference type="SUPFAM" id="SSF82784">
    <property type="entry name" value="OsmC-like"/>
    <property type="match status" value="1"/>
</dbReference>
<evidence type="ECO:0000256" key="1">
    <source>
        <dbReference type="ARBA" id="ARBA00007378"/>
    </source>
</evidence>
<dbReference type="Gene3D" id="2.20.25.10">
    <property type="match status" value="1"/>
</dbReference>
<name>A0ABY2FKL5_9ACTN</name>
<dbReference type="InterPro" id="IPR015946">
    <property type="entry name" value="KH_dom-like_a/b"/>
</dbReference>
<proteinExistence type="inferred from homology"/>
<dbReference type="Pfam" id="PF02566">
    <property type="entry name" value="OsmC"/>
    <property type="match status" value="1"/>
</dbReference>
<dbReference type="Proteomes" id="UP000295060">
    <property type="component" value="Unassembled WGS sequence"/>
</dbReference>
<comment type="similarity">
    <text evidence="1">Belongs to the OsmC/Ohr family.</text>
</comment>
<dbReference type="InterPro" id="IPR003718">
    <property type="entry name" value="OsmC/Ohr_fam"/>
</dbReference>
<comment type="caution">
    <text evidence="2">The sequence shown here is derived from an EMBL/GenBank/DDBJ whole genome shotgun (WGS) entry which is preliminary data.</text>
</comment>
<gene>
    <name evidence="2" type="ORF">EV137_0938</name>
</gene>
<accession>A0ABY2FKL5</accession>
<dbReference type="PANTHER" id="PTHR33797:SF2">
    <property type="entry name" value="ORGANIC HYDROPEROXIDE RESISTANCE PROTEIN-LIKE"/>
    <property type="match status" value="1"/>
</dbReference>
<dbReference type="InterPro" id="IPR036102">
    <property type="entry name" value="OsmC/Ohrsf"/>
</dbReference>